<dbReference type="EMBL" id="JAAIWN010000047">
    <property type="protein sequence ID" value="NEY82810.1"/>
    <property type="molecule type" value="Genomic_DNA"/>
</dbReference>
<comment type="caution">
    <text evidence="2">The sequence shown here is derived from an EMBL/GenBank/DDBJ whole genome shotgun (WGS) entry which is preliminary data.</text>
</comment>
<name>A0A6B3VX18_9BACI</name>
<dbReference type="Proteomes" id="UP000472971">
    <property type="component" value="Unassembled WGS sequence"/>
</dbReference>
<proteinExistence type="predicted"/>
<dbReference type="EMBL" id="JACEIO010000045">
    <property type="protein sequence ID" value="MBA4538446.1"/>
    <property type="molecule type" value="Genomic_DNA"/>
</dbReference>
<dbReference type="InterPro" id="IPR025029">
    <property type="entry name" value="DUF3918"/>
</dbReference>
<sequence length="44" mass="5038">MNRMLTSALAIGAGMAAYNYARKNNLISTRQMKRIRKTVSKMLY</sequence>
<protein>
    <submittedName>
        <fullName evidence="2">DUF3918 domain-containing protein</fullName>
    </submittedName>
    <submittedName>
        <fullName evidence="1">YrzQ family protein</fullName>
    </submittedName>
</protein>
<evidence type="ECO:0000313" key="1">
    <source>
        <dbReference type="EMBL" id="MBA4538446.1"/>
    </source>
</evidence>
<dbReference type="RefSeq" id="WP_163243209.1">
    <property type="nucleotide sequence ID" value="NZ_CP082780.1"/>
</dbReference>
<dbReference type="Proteomes" id="UP000570010">
    <property type="component" value="Unassembled WGS sequence"/>
</dbReference>
<evidence type="ECO:0000313" key="4">
    <source>
        <dbReference type="Proteomes" id="UP000570010"/>
    </source>
</evidence>
<reference evidence="1 4" key="2">
    <citation type="submission" date="2020-07" db="EMBL/GenBank/DDBJ databases">
        <authorList>
            <person name="Feng H."/>
        </authorList>
    </citation>
    <scope>NUCLEOTIDE SEQUENCE [LARGE SCALE GENOMIC DNA]</scope>
    <source>
        <strain evidence="1">S-12</strain>
        <strain evidence="4">s-12</strain>
    </source>
</reference>
<organism evidence="2 3">
    <name type="scientific">Bacillus aquiflavi</name>
    <dbReference type="NCBI Taxonomy" id="2672567"/>
    <lineage>
        <taxon>Bacteria</taxon>
        <taxon>Bacillati</taxon>
        <taxon>Bacillota</taxon>
        <taxon>Bacilli</taxon>
        <taxon>Bacillales</taxon>
        <taxon>Bacillaceae</taxon>
        <taxon>Bacillus</taxon>
    </lineage>
</organism>
<reference evidence="2 3" key="1">
    <citation type="submission" date="2020-02" db="EMBL/GenBank/DDBJ databases">
        <title>Bacillus aquiflavi sp. nov., isolated from yellow water of strong flavor Chinese baijiu in Yibin region of China.</title>
        <authorList>
            <person name="Xie J."/>
        </authorList>
    </citation>
    <scope>NUCLEOTIDE SEQUENCE [LARGE SCALE GENOMIC DNA]</scope>
    <source>
        <strain evidence="2 3">3H-10</strain>
    </source>
</reference>
<dbReference type="AlphaFoldDB" id="A0A6B3VX18"/>
<accession>A0A6B3VX18</accession>
<keyword evidence="3" id="KW-1185">Reference proteome</keyword>
<dbReference type="Pfam" id="PF13056">
    <property type="entry name" value="DUF3918"/>
    <property type="match status" value="1"/>
</dbReference>
<evidence type="ECO:0000313" key="2">
    <source>
        <dbReference type="EMBL" id="NEY82810.1"/>
    </source>
</evidence>
<gene>
    <name evidence="2" type="ORF">G4D64_15175</name>
    <name evidence="1" type="ORF">H1Z61_15225</name>
</gene>
<evidence type="ECO:0000313" key="3">
    <source>
        <dbReference type="Proteomes" id="UP000472971"/>
    </source>
</evidence>